<dbReference type="Pfam" id="PF07707">
    <property type="entry name" value="BACK"/>
    <property type="match status" value="1"/>
</dbReference>
<dbReference type="PROSITE" id="PS50097">
    <property type="entry name" value="BTB"/>
    <property type="match status" value="1"/>
</dbReference>
<feature type="domain" description="BTB" evidence="1">
    <location>
        <begin position="28"/>
        <end position="100"/>
    </location>
</feature>
<dbReference type="PANTHER" id="PTHR45774:SF3">
    <property type="entry name" value="BTB (POZ) DOMAIN-CONTAINING 2B-RELATED"/>
    <property type="match status" value="1"/>
</dbReference>
<name>A0ABN8PGR8_9CNID</name>
<dbReference type="InterPro" id="IPR011333">
    <property type="entry name" value="SKP1/BTB/POZ_sf"/>
</dbReference>
<comment type="caution">
    <text evidence="2">The sequence shown here is derived from an EMBL/GenBank/DDBJ whole genome shotgun (WGS) entry which is preliminary data.</text>
</comment>
<keyword evidence="3" id="KW-1185">Reference proteome</keyword>
<accession>A0ABN8PGR8</accession>
<dbReference type="InterPro" id="IPR000210">
    <property type="entry name" value="BTB/POZ_dom"/>
</dbReference>
<organism evidence="2 3">
    <name type="scientific">Porites lobata</name>
    <dbReference type="NCBI Taxonomy" id="104759"/>
    <lineage>
        <taxon>Eukaryota</taxon>
        <taxon>Metazoa</taxon>
        <taxon>Cnidaria</taxon>
        <taxon>Anthozoa</taxon>
        <taxon>Hexacorallia</taxon>
        <taxon>Scleractinia</taxon>
        <taxon>Fungiina</taxon>
        <taxon>Poritidae</taxon>
        <taxon>Porites</taxon>
    </lineage>
</organism>
<proteinExistence type="predicted"/>
<gene>
    <name evidence="2" type="ORF">PLOB_00043432</name>
</gene>
<dbReference type="Gene3D" id="3.30.710.10">
    <property type="entry name" value="Potassium Channel Kv1.1, Chain A"/>
    <property type="match status" value="1"/>
</dbReference>
<dbReference type="PANTHER" id="PTHR45774">
    <property type="entry name" value="BTB/POZ DOMAIN-CONTAINING"/>
    <property type="match status" value="1"/>
</dbReference>
<protein>
    <recommendedName>
        <fullName evidence="1">BTB domain-containing protein</fullName>
    </recommendedName>
</protein>
<evidence type="ECO:0000259" key="1">
    <source>
        <dbReference type="PROSITE" id="PS50097"/>
    </source>
</evidence>
<dbReference type="Proteomes" id="UP001159405">
    <property type="component" value="Unassembled WGS sequence"/>
</dbReference>
<dbReference type="EMBL" id="CALNXK010000071">
    <property type="protein sequence ID" value="CAH3143471.1"/>
    <property type="molecule type" value="Genomic_DNA"/>
</dbReference>
<dbReference type="Gene3D" id="1.25.40.420">
    <property type="match status" value="1"/>
</dbReference>
<dbReference type="SMART" id="SM00225">
    <property type="entry name" value="BTB"/>
    <property type="match status" value="1"/>
</dbReference>
<dbReference type="Pfam" id="PF00651">
    <property type="entry name" value="BTB"/>
    <property type="match status" value="1"/>
</dbReference>
<dbReference type="InterPro" id="IPR011705">
    <property type="entry name" value="BACK"/>
</dbReference>
<reference evidence="2 3" key="1">
    <citation type="submission" date="2022-05" db="EMBL/GenBank/DDBJ databases">
        <authorList>
            <consortium name="Genoscope - CEA"/>
            <person name="William W."/>
        </authorList>
    </citation>
    <scope>NUCLEOTIDE SEQUENCE [LARGE SCALE GENOMIC DNA]</scope>
</reference>
<evidence type="ECO:0000313" key="2">
    <source>
        <dbReference type="EMBL" id="CAH3143471.1"/>
    </source>
</evidence>
<dbReference type="SMART" id="SM00875">
    <property type="entry name" value="BACK"/>
    <property type="match status" value="1"/>
</dbReference>
<dbReference type="SUPFAM" id="SSF54695">
    <property type="entry name" value="POZ domain"/>
    <property type="match status" value="1"/>
</dbReference>
<evidence type="ECO:0000313" key="3">
    <source>
        <dbReference type="Proteomes" id="UP001159405"/>
    </source>
</evidence>
<sequence length="317" mass="36331">MSTEKDWQTSKNSIKKRCAFVFNNELLSDVNFVVRASSGEDNKIVPAHKFVLSISSPVFFAMFHGKMAETSSLIHLPDCDYDDLLEFFRYLYTDDINLSGANVLQMLYLANKYIVPSLADKCTDFLRNNLDAPNVFCILPLAQHFGEKGLVERCWEVIDKRTEEAVKADEFVELDRCLVETVVKRESLCVKEVELFKAVDRWATRKFEKQGQSDHTSSKSKRQILGEEIVKGIRFSLMSQKEFMSVVPDSNILTTEEIINLMKQFNGIATAPLPFVQTPRRGTIKETERRRRIGTYIPPAVNWFSSTLRNSPESTRC</sequence>